<reference evidence="2" key="1">
    <citation type="journal article" date="2020" name="Nature">
        <title>Giant virus diversity and host interactions through global metagenomics.</title>
        <authorList>
            <person name="Schulz F."/>
            <person name="Roux S."/>
            <person name="Paez-Espino D."/>
            <person name="Jungbluth S."/>
            <person name="Walsh D.A."/>
            <person name="Denef V.J."/>
            <person name="McMahon K.D."/>
            <person name="Konstantinidis K.T."/>
            <person name="Eloe-Fadrosh E.A."/>
            <person name="Kyrpides N.C."/>
            <person name="Woyke T."/>
        </authorList>
    </citation>
    <scope>NUCLEOTIDE SEQUENCE</scope>
    <source>
        <strain evidence="2">GVMAG-S-1035315-10</strain>
    </source>
</reference>
<protein>
    <recommendedName>
        <fullName evidence="1">YqaJ viral recombinase domain-containing protein</fullName>
    </recommendedName>
</protein>
<name>A0A6C0JLS4_9ZZZZ</name>
<dbReference type="InterPro" id="IPR019080">
    <property type="entry name" value="YqaJ_viral_recombinase"/>
</dbReference>
<dbReference type="InterPro" id="IPR051703">
    <property type="entry name" value="NF-kappa-B_Signaling_Reg"/>
</dbReference>
<dbReference type="CDD" id="cd22343">
    <property type="entry name" value="PDDEXK_lambda_exonuclease-like"/>
    <property type="match status" value="1"/>
</dbReference>
<dbReference type="Gene3D" id="3.90.320.10">
    <property type="match status" value="1"/>
</dbReference>
<dbReference type="InterPro" id="IPR011335">
    <property type="entry name" value="Restrct_endonuc-II-like"/>
</dbReference>
<proteinExistence type="predicted"/>
<dbReference type="Pfam" id="PF09588">
    <property type="entry name" value="YqaJ"/>
    <property type="match status" value="1"/>
</dbReference>
<dbReference type="PANTHER" id="PTHR46609:SF6">
    <property type="entry name" value="EXONUCLEASE, PHAGE-TYPE_RECB, C-TERMINAL DOMAIN-CONTAINING PROTEIN-RELATED"/>
    <property type="match status" value="1"/>
</dbReference>
<organism evidence="2">
    <name type="scientific">viral metagenome</name>
    <dbReference type="NCBI Taxonomy" id="1070528"/>
    <lineage>
        <taxon>unclassified sequences</taxon>
        <taxon>metagenomes</taxon>
        <taxon>organismal metagenomes</taxon>
    </lineage>
</organism>
<accession>A0A6C0JLS4</accession>
<evidence type="ECO:0000259" key="1">
    <source>
        <dbReference type="Pfam" id="PF09588"/>
    </source>
</evidence>
<dbReference type="InterPro" id="IPR011604">
    <property type="entry name" value="PDDEXK-like_dom_sf"/>
</dbReference>
<feature type="domain" description="YqaJ viral recombinase" evidence="1">
    <location>
        <begin position="24"/>
        <end position="160"/>
    </location>
</feature>
<dbReference type="PANTHER" id="PTHR46609">
    <property type="entry name" value="EXONUCLEASE, PHAGE-TYPE/RECB, C-TERMINAL DOMAIN-CONTAINING PROTEIN"/>
    <property type="match status" value="1"/>
</dbReference>
<dbReference type="AlphaFoldDB" id="A0A6C0JLS4"/>
<sequence length="281" mass="32643">MDINDRVQELIKNYGQNDQRTDAWHSKRGEMLTASEIYKALSDATPAQKHEIILGKLTPRVRTEGPGPRALVWGTRFEPIAKDIYCSISDFPMKIVDTTCIPHPTVAFLGASPDGIILTEGVRHGRLVEFKCPISRTFSDDSEVPNAYYHQMQLQMECTQLDTCEYIEFQFRTPSYSEWVDSKAQYKGFYAVTDDEIQVKYRELTDTRDPSTWRREVLETSDDWNLVYWTLEKYRMKVVEHEKDWLEKNIQSITEVWNSVLEHRSAGTLPAHPKEKTILTL</sequence>
<dbReference type="SUPFAM" id="SSF52980">
    <property type="entry name" value="Restriction endonuclease-like"/>
    <property type="match status" value="1"/>
</dbReference>
<dbReference type="EMBL" id="MN740657">
    <property type="protein sequence ID" value="QHU06549.1"/>
    <property type="molecule type" value="Genomic_DNA"/>
</dbReference>
<evidence type="ECO:0000313" key="2">
    <source>
        <dbReference type="EMBL" id="QHU06549.1"/>
    </source>
</evidence>